<evidence type="ECO:0000256" key="3">
    <source>
        <dbReference type="ARBA" id="ARBA00023163"/>
    </source>
</evidence>
<dbReference type="PANTHER" id="PTHR30363">
    <property type="entry name" value="HTH-TYPE TRANSCRIPTIONAL REGULATOR SRLR-RELATED"/>
    <property type="match status" value="1"/>
</dbReference>
<dbReference type="Pfam" id="PF08220">
    <property type="entry name" value="HTH_DeoR"/>
    <property type="match status" value="1"/>
</dbReference>
<dbReference type="SUPFAM" id="SSF100950">
    <property type="entry name" value="NagB/RpiA/CoA transferase-like"/>
    <property type="match status" value="1"/>
</dbReference>
<keyword evidence="2" id="KW-0238">DNA-binding</keyword>
<dbReference type="Gene3D" id="3.40.50.1360">
    <property type="match status" value="1"/>
</dbReference>
<evidence type="ECO:0000256" key="1">
    <source>
        <dbReference type="ARBA" id="ARBA00023015"/>
    </source>
</evidence>
<dbReference type="InterPro" id="IPR001034">
    <property type="entry name" value="DeoR_HTH"/>
</dbReference>
<evidence type="ECO:0000259" key="4">
    <source>
        <dbReference type="PROSITE" id="PS51000"/>
    </source>
</evidence>
<feature type="domain" description="HTH deoR-type" evidence="4">
    <location>
        <begin position="3"/>
        <end position="58"/>
    </location>
</feature>
<dbReference type="PATRIC" id="fig|1121318.3.peg.3554"/>
<dbReference type="RefSeq" id="WP_052222981.1">
    <property type="nucleotide sequence ID" value="NZ_LHUR01000047.1"/>
</dbReference>
<dbReference type="STRING" id="36844.SAMN04488501_11435"/>
<name>A0A0L6Z562_9CLOT</name>
<dbReference type="InterPro" id="IPR037171">
    <property type="entry name" value="NagB/RpiA_transferase-like"/>
</dbReference>
<keyword evidence="3" id="KW-0804">Transcription</keyword>
<dbReference type="SUPFAM" id="SSF46785">
    <property type="entry name" value="Winged helix' DNA-binding domain"/>
    <property type="match status" value="1"/>
</dbReference>
<dbReference type="InterPro" id="IPR014036">
    <property type="entry name" value="DeoR-like_C"/>
</dbReference>
<dbReference type="PANTHER" id="PTHR30363:SF56">
    <property type="entry name" value="TRANSCRIPTIONAL REGULATOR, DEOR FAMILY"/>
    <property type="match status" value="1"/>
</dbReference>
<comment type="caution">
    <text evidence="5">The sequence shown here is derived from an EMBL/GenBank/DDBJ whole genome shotgun (WGS) entry which is preliminary data.</text>
</comment>
<organism evidence="5 6">
    <name type="scientific">Clostridium homopropionicum DSM 5847</name>
    <dbReference type="NCBI Taxonomy" id="1121318"/>
    <lineage>
        <taxon>Bacteria</taxon>
        <taxon>Bacillati</taxon>
        <taxon>Bacillota</taxon>
        <taxon>Clostridia</taxon>
        <taxon>Eubacteriales</taxon>
        <taxon>Clostridiaceae</taxon>
        <taxon>Clostridium</taxon>
    </lineage>
</organism>
<proteinExistence type="predicted"/>
<dbReference type="Proteomes" id="UP000037043">
    <property type="component" value="Unassembled WGS sequence"/>
</dbReference>
<dbReference type="AlphaFoldDB" id="A0A0L6Z562"/>
<reference evidence="6" key="1">
    <citation type="submission" date="2015-08" db="EMBL/GenBank/DDBJ databases">
        <title>Genome sequence of the strict anaerobe Clostridium homopropionicum LuHBu1 (DSM 5847T).</title>
        <authorList>
            <person name="Poehlein A."/>
            <person name="Beck M."/>
            <person name="Schiel-Bengelsdorf B."/>
            <person name="Bengelsdorf F.R."/>
            <person name="Daniel R."/>
            <person name="Duerre P."/>
        </authorList>
    </citation>
    <scope>NUCLEOTIDE SEQUENCE [LARGE SCALE GENOMIC DNA]</scope>
    <source>
        <strain evidence="6">DSM 5847</strain>
    </source>
</reference>
<dbReference type="PROSITE" id="PS00894">
    <property type="entry name" value="HTH_DEOR_1"/>
    <property type="match status" value="1"/>
</dbReference>
<dbReference type="GO" id="GO:0003700">
    <property type="term" value="F:DNA-binding transcription factor activity"/>
    <property type="evidence" value="ECO:0007669"/>
    <property type="project" value="InterPro"/>
</dbReference>
<evidence type="ECO:0000256" key="2">
    <source>
        <dbReference type="ARBA" id="ARBA00023125"/>
    </source>
</evidence>
<dbReference type="SMART" id="SM01134">
    <property type="entry name" value="DeoRC"/>
    <property type="match status" value="1"/>
</dbReference>
<dbReference type="InterPro" id="IPR036390">
    <property type="entry name" value="WH_DNA-bd_sf"/>
</dbReference>
<dbReference type="InterPro" id="IPR018356">
    <property type="entry name" value="Tscrpt_reg_HTH_DeoR_CS"/>
</dbReference>
<sequence>MLTEERHKLIIDILSKKGIVKINEFVNLTDTSESTIRRDLTYLESINALKRVHGGATLLNRSYTELSYNEKLDKNINEKSIIAEYAASLVQEGDCIYLDAGTTTFEMIKHINKSNIFVVTNGLKHLDALVEKGINAYILGGKVKAITKAIIGIDAVRSIEKFRFDKAFIGINGIHFNYGYTTPDIEEAAMKENAIKFSKESFVLADDSKFGEITFCKVAELNKASIITNARVENYKIYKEKTKIKVVSEDDLHNNL</sequence>
<dbReference type="EMBL" id="LHUR01000047">
    <property type="protein sequence ID" value="KOA18102.1"/>
    <property type="molecule type" value="Genomic_DNA"/>
</dbReference>
<evidence type="ECO:0000313" key="6">
    <source>
        <dbReference type="Proteomes" id="UP000037043"/>
    </source>
</evidence>
<keyword evidence="6" id="KW-1185">Reference proteome</keyword>
<keyword evidence="1" id="KW-0805">Transcription regulation</keyword>
<dbReference type="PROSITE" id="PS51000">
    <property type="entry name" value="HTH_DEOR_2"/>
    <property type="match status" value="1"/>
</dbReference>
<dbReference type="InterPro" id="IPR050313">
    <property type="entry name" value="Carb_Metab_HTH_regulators"/>
</dbReference>
<dbReference type="GO" id="GO:0003677">
    <property type="term" value="F:DNA binding"/>
    <property type="evidence" value="ECO:0007669"/>
    <property type="project" value="UniProtKB-KW"/>
</dbReference>
<protein>
    <submittedName>
        <fullName evidence="5">HTH-type transcriptional repressor GlcR</fullName>
    </submittedName>
</protein>
<dbReference type="Pfam" id="PF00455">
    <property type="entry name" value="DeoRC"/>
    <property type="match status" value="1"/>
</dbReference>
<dbReference type="SMART" id="SM00420">
    <property type="entry name" value="HTH_DEOR"/>
    <property type="match status" value="1"/>
</dbReference>
<evidence type="ECO:0000313" key="5">
    <source>
        <dbReference type="EMBL" id="KOA18102.1"/>
    </source>
</evidence>
<gene>
    <name evidence="5" type="primary">glcR_2</name>
    <name evidence="5" type="ORF">CLHOM_35530</name>
</gene>
<accession>A0A0L6Z562</accession>
<dbReference type="PRINTS" id="PR00037">
    <property type="entry name" value="HTHLACR"/>
</dbReference>